<keyword evidence="4" id="KW-0238">DNA-binding</keyword>
<dbReference type="PANTHER" id="PTHR30461">
    <property type="entry name" value="DNA-INVERTASE FROM LAMBDOID PROPHAGE"/>
    <property type="match status" value="1"/>
</dbReference>
<organism evidence="9 10">
    <name type="scientific">Syntrophotalea acetylenica</name>
    <name type="common">Pelobacter acetylenicus</name>
    <dbReference type="NCBI Taxonomy" id="29542"/>
    <lineage>
        <taxon>Bacteria</taxon>
        <taxon>Pseudomonadati</taxon>
        <taxon>Thermodesulfobacteriota</taxon>
        <taxon>Desulfuromonadia</taxon>
        <taxon>Desulfuromonadales</taxon>
        <taxon>Syntrophotaleaceae</taxon>
        <taxon>Syntrophotalea</taxon>
    </lineage>
</organism>
<evidence type="ECO:0000256" key="6">
    <source>
        <dbReference type="PIRSR" id="PIRSR606118-50"/>
    </source>
</evidence>
<dbReference type="PROSITE" id="PS51736">
    <property type="entry name" value="RECOMBINASES_3"/>
    <property type="match status" value="1"/>
</dbReference>
<dbReference type="InterPro" id="IPR006120">
    <property type="entry name" value="Resolvase_HTH_dom"/>
</dbReference>
<dbReference type="AlphaFoldDB" id="A0A1L3GJJ5"/>
<dbReference type="KEGG" id="pace:A6070_09410"/>
<accession>A0A1L3GJJ5</accession>
<dbReference type="CDD" id="cd03768">
    <property type="entry name" value="SR_ResInv"/>
    <property type="match status" value="1"/>
</dbReference>
<dbReference type="PANTHER" id="PTHR30461:SF26">
    <property type="entry name" value="RESOLVASE HOMOLOG YNEB"/>
    <property type="match status" value="1"/>
</dbReference>
<proteinExistence type="inferred from homology"/>
<keyword evidence="2" id="KW-0229">DNA integration</keyword>
<name>A0A1L3GJJ5_SYNAC</name>
<dbReference type="Proteomes" id="UP000182264">
    <property type="component" value="Chromosome"/>
</dbReference>
<gene>
    <name evidence="9" type="ORF">A7E75_00800</name>
</gene>
<dbReference type="GO" id="GO:0000150">
    <property type="term" value="F:DNA strand exchange activity"/>
    <property type="evidence" value="ECO:0007669"/>
    <property type="project" value="UniProtKB-KW"/>
</dbReference>
<reference evidence="9 10" key="1">
    <citation type="journal article" date="2017" name="Genome Announc.">
        <title>Complete Genome Sequences of Two Acetylene-Fermenting Pelobacter acetylenicus Strains.</title>
        <authorList>
            <person name="Sutton J.M."/>
            <person name="Baesman S.M."/>
            <person name="Fierst J.L."/>
            <person name="Poret-Peterson A.T."/>
            <person name="Oremland R.S."/>
            <person name="Dunlap D.S."/>
            <person name="Akob D.M."/>
        </authorList>
    </citation>
    <scope>NUCLEOTIDE SEQUENCE [LARGE SCALE GENOMIC DNA]</scope>
    <source>
        <strain evidence="9 10">DSM 3247</strain>
    </source>
</reference>
<evidence type="ECO:0000256" key="2">
    <source>
        <dbReference type="ARBA" id="ARBA00022908"/>
    </source>
</evidence>
<dbReference type="PROSITE" id="PS00397">
    <property type="entry name" value="RECOMBINASES_1"/>
    <property type="match status" value="1"/>
</dbReference>
<dbReference type="Pfam" id="PF02796">
    <property type="entry name" value="HTH_7"/>
    <property type="match status" value="1"/>
</dbReference>
<dbReference type="SMART" id="SM00857">
    <property type="entry name" value="Resolvase"/>
    <property type="match status" value="1"/>
</dbReference>
<dbReference type="InterPro" id="IPR006118">
    <property type="entry name" value="Recombinase_CS"/>
</dbReference>
<evidence type="ECO:0000256" key="1">
    <source>
        <dbReference type="ARBA" id="ARBA00009913"/>
    </source>
</evidence>
<dbReference type="STRING" id="29542.A6070_09410"/>
<dbReference type="GO" id="GO:0015074">
    <property type="term" value="P:DNA integration"/>
    <property type="evidence" value="ECO:0007669"/>
    <property type="project" value="UniProtKB-KW"/>
</dbReference>
<evidence type="ECO:0000256" key="4">
    <source>
        <dbReference type="ARBA" id="ARBA00023125"/>
    </source>
</evidence>
<evidence type="ECO:0000313" key="9">
    <source>
        <dbReference type="EMBL" id="APG26112.1"/>
    </source>
</evidence>
<evidence type="ECO:0000259" key="8">
    <source>
        <dbReference type="PROSITE" id="PS51736"/>
    </source>
</evidence>
<evidence type="ECO:0000256" key="7">
    <source>
        <dbReference type="PROSITE-ProRule" id="PRU10137"/>
    </source>
</evidence>
<dbReference type="InterPro" id="IPR050639">
    <property type="entry name" value="SSR_resolvase"/>
</dbReference>
<dbReference type="InterPro" id="IPR006119">
    <property type="entry name" value="Resolv_N"/>
</dbReference>
<comment type="similarity">
    <text evidence="1">Belongs to the site-specific recombinase resolvase family.</text>
</comment>
<keyword evidence="10" id="KW-1185">Reference proteome</keyword>
<keyword evidence="5" id="KW-0233">DNA recombination</keyword>
<sequence>MRIGYARVSSAGQKLDVQLGRLADCDRIFHEKASGATAKDRSELQKALDFVRDEDVFVVTKLDRLARSVIDLAGIVQRLQGKNVDLVVLDQGIDTTTLYGRVQFNILAAIGEFERELIKERSMEGREKALARGVKFGAKPKLTKKETIDLIRDFEAPGCSKTEIAEHYGISRSSVYRLYAENREKSV</sequence>
<dbReference type="Pfam" id="PF00239">
    <property type="entry name" value="Resolvase"/>
    <property type="match status" value="1"/>
</dbReference>
<evidence type="ECO:0000256" key="3">
    <source>
        <dbReference type="ARBA" id="ARBA00023100"/>
    </source>
</evidence>
<dbReference type="InterPro" id="IPR036162">
    <property type="entry name" value="Resolvase-like_N_sf"/>
</dbReference>
<feature type="domain" description="Resolvase/invertase-type recombinase catalytic" evidence="8">
    <location>
        <begin position="1"/>
        <end position="133"/>
    </location>
</feature>
<dbReference type="SUPFAM" id="SSF46689">
    <property type="entry name" value="Homeodomain-like"/>
    <property type="match status" value="1"/>
</dbReference>
<dbReference type="InterPro" id="IPR009057">
    <property type="entry name" value="Homeodomain-like_sf"/>
</dbReference>
<feature type="active site" description="O-(5'-phospho-DNA)-serine intermediate" evidence="6 7">
    <location>
        <position position="9"/>
    </location>
</feature>
<dbReference type="EMBL" id="CP015518">
    <property type="protein sequence ID" value="APG26112.1"/>
    <property type="molecule type" value="Genomic_DNA"/>
</dbReference>
<protein>
    <submittedName>
        <fullName evidence="9">Resolvase</fullName>
    </submittedName>
</protein>
<dbReference type="SUPFAM" id="SSF53041">
    <property type="entry name" value="Resolvase-like"/>
    <property type="match status" value="1"/>
</dbReference>
<dbReference type="GO" id="GO:0003677">
    <property type="term" value="F:DNA binding"/>
    <property type="evidence" value="ECO:0007669"/>
    <property type="project" value="UniProtKB-KW"/>
</dbReference>
<dbReference type="FunFam" id="3.40.50.1390:FF:000001">
    <property type="entry name" value="DNA recombinase"/>
    <property type="match status" value="1"/>
</dbReference>
<dbReference type="Gene3D" id="1.10.10.60">
    <property type="entry name" value="Homeodomain-like"/>
    <property type="match status" value="1"/>
</dbReference>
<evidence type="ECO:0000313" key="10">
    <source>
        <dbReference type="Proteomes" id="UP000182264"/>
    </source>
</evidence>
<keyword evidence="3" id="KW-0230">DNA invertase</keyword>
<dbReference type="Gene3D" id="3.40.50.1390">
    <property type="entry name" value="Resolvase, N-terminal catalytic domain"/>
    <property type="match status" value="1"/>
</dbReference>
<evidence type="ECO:0000256" key="5">
    <source>
        <dbReference type="ARBA" id="ARBA00023172"/>
    </source>
</evidence>